<feature type="compositionally biased region" description="Basic and acidic residues" evidence="1">
    <location>
        <begin position="504"/>
        <end position="546"/>
    </location>
</feature>
<evidence type="ECO:0000256" key="1">
    <source>
        <dbReference type="SAM" id="MobiDB-lite"/>
    </source>
</evidence>
<keyword evidence="2" id="KW-0472">Membrane</keyword>
<evidence type="ECO:0000259" key="3">
    <source>
        <dbReference type="Pfam" id="PF03703"/>
    </source>
</evidence>
<keyword evidence="5" id="KW-1185">Reference proteome</keyword>
<feature type="domain" description="YdbS-like PH" evidence="3">
    <location>
        <begin position="411"/>
        <end position="489"/>
    </location>
</feature>
<dbReference type="PANTHER" id="PTHR34473:SF2">
    <property type="entry name" value="UPF0699 TRANSMEMBRANE PROTEIN YDBT"/>
    <property type="match status" value="1"/>
</dbReference>
<evidence type="ECO:0000256" key="2">
    <source>
        <dbReference type="SAM" id="Phobius"/>
    </source>
</evidence>
<feature type="transmembrane region" description="Helical" evidence="2">
    <location>
        <begin position="233"/>
        <end position="261"/>
    </location>
</feature>
<keyword evidence="2" id="KW-1133">Transmembrane helix</keyword>
<dbReference type="Pfam" id="PF03703">
    <property type="entry name" value="bPH_2"/>
    <property type="match status" value="3"/>
</dbReference>
<feature type="transmembrane region" description="Helical" evidence="2">
    <location>
        <begin position="368"/>
        <end position="388"/>
    </location>
</feature>
<comment type="caution">
    <text evidence="4">The sequence shown here is derived from an EMBL/GenBank/DDBJ whole genome shotgun (WGS) entry which is preliminary data.</text>
</comment>
<feature type="domain" description="YdbS-like PH" evidence="3">
    <location>
        <begin position="260"/>
        <end position="341"/>
    </location>
</feature>
<feature type="domain" description="YdbS-like PH" evidence="3">
    <location>
        <begin position="70"/>
        <end position="150"/>
    </location>
</feature>
<dbReference type="PANTHER" id="PTHR34473">
    <property type="entry name" value="UPF0699 TRANSMEMBRANE PROTEIN YDBS"/>
    <property type="match status" value="1"/>
</dbReference>
<gene>
    <name evidence="4" type="ORF">IFO71_17190</name>
</gene>
<reference evidence="4 5" key="1">
    <citation type="submission" date="2020-09" db="EMBL/GenBank/DDBJ databases">
        <title>Pseudoxanthomonas sp. CAU 1598 isolated from sand of Yaerae Beach.</title>
        <authorList>
            <person name="Kim W."/>
        </authorList>
    </citation>
    <scope>NUCLEOTIDE SEQUENCE [LARGE SCALE GENOMIC DNA]</scope>
    <source>
        <strain evidence="4 5">CAU 1598</strain>
    </source>
</reference>
<accession>A0AAW3ZTL7</accession>
<feature type="compositionally biased region" description="Gly residues" evidence="1">
    <location>
        <begin position="550"/>
        <end position="559"/>
    </location>
</feature>
<protein>
    <submittedName>
        <fullName evidence="4">PH domain-containing protein</fullName>
    </submittedName>
</protein>
<keyword evidence="2" id="KW-0812">Transmembrane</keyword>
<feature type="transmembrane region" description="Helical" evidence="2">
    <location>
        <begin position="50"/>
        <end position="71"/>
    </location>
</feature>
<feature type="transmembrane region" description="Helical" evidence="2">
    <location>
        <begin position="21"/>
        <end position="44"/>
    </location>
</feature>
<proteinExistence type="predicted"/>
<dbReference type="EMBL" id="JACYTR010000053">
    <property type="protein sequence ID" value="MBD8527481.1"/>
    <property type="molecule type" value="Genomic_DNA"/>
</dbReference>
<sequence length="588" mass="65187">MSDSESKVVPASEAERRLHPWSWLFVLIEQLKSFVLPLLLLWLFGRGGDWQEYAAAVATVVLTVSAVYRYFTYRFRIDSRELVIRSGLLARNVRHLPFKRIQHVELRQNLLHRAFGVAQLRLESATGGDESEAVMNVLALDEARSIEARIRAGAGEQAQVDSSSAHSEQSVRLQLPIAELLRLGLTRNHGWVVVGAAFGIGWQIDDGALFSGIKQGFQAVYAWASQWHDSLALSAVLLLLVLLFVAALRLVGTVVVLLRYYDFRLHDQGRQLALEAGLLTRYRQQIPLSKVQRWVVETPWLLRLLGRSSASVETAGRGQREEDSAGRGVVVPIARAGQLNELLSEWGLGQALQAADWRPIHPRAWRRWLIADCFWPAFVWLIALLNLGSDVLPLGLLLLLPAFLSWRSAVNARFAFDGERLLWRRGGLSETVELVEVDRIQSISLRQSPLDRRAGMINVAIDTAGASQWRGIMLLRSLAAEDARALADRLAAAMRARRNALLAPEHRRQQDQDAEHLKPTEQHAERAHPDGHRADVGEMIGHRAETGAEIGDGGGGGAEGTAKIQAGSVEAEHQQHKAGHPQGDKAAD</sequence>
<dbReference type="InterPro" id="IPR005182">
    <property type="entry name" value="YdbS-like_PH"/>
</dbReference>
<feature type="transmembrane region" description="Helical" evidence="2">
    <location>
        <begin position="191"/>
        <end position="213"/>
    </location>
</feature>
<name>A0AAW3ZTL7_9GAMM</name>
<evidence type="ECO:0000313" key="4">
    <source>
        <dbReference type="EMBL" id="MBD8527481.1"/>
    </source>
</evidence>
<organism evidence="4 5">
    <name type="scientific">Pseudomarimonas arenosa</name>
    <dbReference type="NCBI Taxonomy" id="2774145"/>
    <lineage>
        <taxon>Bacteria</taxon>
        <taxon>Pseudomonadati</taxon>
        <taxon>Pseudomonadota</taxon>
        <taxon>Gammaproteobacteria</taxon>
        <taxon>Lysobacterales</taxon>
        <taxon>Lysobacteraceae</taxon>
        <taxon>Pseudomarimonas</taxon>
    </lineage>
</organism>
<feature type="region of interest" description="Disordered" evidence="1">
    <location>
        <begin position="502"/>
        <end position="588"/>
    </location>
</feature>
<dbReference type="Proteomes" id="UP000613768">
    <property type="component" value="Unassembled WGS sequence"/>
</dbReference>
<evidence type="ECO:0000313" key="5">
    <source>
        <dbReference type="Proteomes" id="UP000613768"/>
    </source>
</evidence>
<dbReference type="AlphaFoldDB" id="A0AAW3ZTL7"/>